<accession>A0A1G2MD65</accession>
<feature type="transmembrane region" description="Helical" evidence="5">
    <location>
        <begin position="6"/>
        <end position="24"/>
    </location>
</feature>
<evidence type="ECO:0000256" key="1">
    <source>
        <dbReference type="ARBA" id="ARBA00004141"/>
    </source>
</evidence>
<organism evidence="6 7">
    <name type="scientific">Candidatus Taylorbacteria bacterium RIFCSPHIGHO2_02_49_25</name>
    <dbReference type="NCBI Taxonomy" id="1802305"/>
    <lineage>
        <taxon>Bacteria</taxon>
        <taxon>Candidatus Tayloriibacteriota</taxon>
    </lineage>
</organism>
<gene>
    <name evidence="6" type="ORF">A2W52_02525</name>
</gene>
<evidence type="ECO:0000256" key="3">
    <source>
        <dbReference type="ARBA" id="ARBA00022989"/>
    </source>
</evidence>
<dbReference type="GO" id="GO:0016020">
    <property type="term" value="C:membrane"/>
    <property type="evidence" value="ECO:0007669"/>
    <property type="project" value="UniProtKB-SubCell"/>
</dbReference>
<feature type="transmembrane region" description="Helical" evidence="5">
    <location>
        <begin position="45"/>
        <end position="64"/>
    </location>
</feature>
<keyword evidence="4 5" id="KW-0472">Membrane</keyword>
<dbReference type="Proteomes" id="UP000176493">
    <property type="component" value="Unassembled WGS sequence"/>
</dbReference>
<evidence type="ECO:0000313" key="7">
    <source>
        <dbReference type="Proteomes" id="UP000176493"/>
    </source>
</evidence>
<dbReference type="EMBL" id="MHRJ01000039">
    <property type="protein sequence ID" value="OHA21856.1"/>
    <property type="molecule type" value="Genomic_DNA"/>
</dbReference>
<dbReference type="Pfam" id="PF07681">
    <property type="entry name" value="DoxX"/>
    <property type="match status" value="1"/>
</dbReference>
<evidence type="ECO:0000256" key="5">
    <source>
        <dbReference type="SAM" id="Phobius"/>
    </source>
</evidence>
<dbReference type="InterPro" id="IPR032808">
    <property type="entry name" value="DoxX"/>
</dbReference>
<evidence type="ECO:0000256" key="4">
    <source>
        <dbReference type="ARBA" id="ARBA00023136"/>
    </source>
</evidence>
<name>A0A1G2MD65_9BACT</name>
<proteinExistence type="predicted"/>
<feature type="transmembrane region" description="Helical" evidence="5">
    <location>
        <begin position="108"/>
        <end position="125"/>
    </location>
</feature>
<protein>
    <submittedName>
        <fullName evidence="6">DoxX family protein</fullName>
    </submittedName>
</protein>
<comment type="subcellular location">
    <subcellularLocation>
        <location evidence="1">Membrane</location>
        <topology evidence="1">Multi-pass membrane protein</topology>
    </subcellularLocation>
</comment>
<keyword evidence="2 5" id="KW-0812">Transmembrane</keyword>
<comment type="caution">
    <text evidence="6">The sequence shown here is derived from an EMBL/GenBank/DDBJ whole genome shotgun (WGS) entry which is preliminary data.</text>
</comment>
<sequence>MDILFLVGRLIFGGYFLMNAWNHFKNSEGLTIYAASKGVPEPKMAVFLGGILLLLGGLGIVFGIVPEASLALLIIFLVPVSLKMHAFWKEPDPNARMMEKVQFMKNMALVGALLMLYAVSVPWVYNMLQ</sequence>
<dbReference type="AlphaFoldDB" id="A0A1G2MD65"/>
<reference evidence="6 7" key="1">
    <citation type="journal article" date="2016" name="Nat. Commun.">
        <title>Thousands of microbial genomes shed light on interconnected biogeochemical processes in an aquifer system.</title>
        <authorList>
            <person name="Anantharaman K."/>
            <person name="Brown C.T."/>
            <person name="Hug L.A."/>
            <person name="Sharon I."/>
            <person name="Castelle C.J."/>
            <person name="Probst A.J."/>
            <person name="Thomas B.C."/>
            <person name="Singh A."/>
            <person name="Wilkins M.J."/>
            <person name="Karaoz U."/>
            <person name="Brodie E.L."/>
            <person name="Williams K.H."/>
            <person name="Hubbard S.S."/>
            <person name="Banfield J.F."/>
        </authorList>
    </citation>
    <scope>NUCLEOTIDE SEQUENCE [LARGE SCALE GENOMIC DNA]</scope>
</reference>
<evidence type="ECO:0000256" key="2">
    <source>
        <dbReference type="ARBA" id="ARBA00022692"/>
    </source>
</evidence>
<feature type="transmembrane region" description="Helical" evidence="5">
    <location>
        <begin position="70"/>
        <end position="88"/>
    </location>
</feature>
<keyword evidence="3 5" id="KW-1133">Transmembrane helix</keyword>
<evidence type="ECO:0000313" key="6">
    <source>
        <dbReference type="EMBL" id="OHA21856.1"/>
    </source>
</evidence>